<keyword evidence="3" id="KW-0804">Transcription</keyword>
<keyword evidence="7" id="KW-1185">Reference proteome</keyword>
<evidence type="ECO:0000259" key="5">
    <source>
        <dbReference type="Pfam" id="PF04542"/>
    </source>
</evidence>
<dbReference type="Proteomes" id="UP000215005">
    <property type="component" value="Chromosome"/>
</dbReference>
<dbReference type="Pfam" id="PF04542">
    <property type="entry name" value="Sigma70_r2"/>
    <property type="match status" value="1"/>
</dbReference>
<feature type="region of interest" description="Disordered" evidence="4">
    <location>
        <begin position="1"/>
        <end position="22"/>
    </location>
</feature>
<dbReference type="GO" id="GO:0006352">
    <property type="term" value="P:DNA-templated transcription initiation"/>
    <property type="evidence" value="ECO:0007669"/>
    <property type="project" value="InterPro"/>
</dbReference>
<dbReference type="EMBL" id="CP022753">
    <property type="protein sequence ID" value="ASU84090.1"/>
    <property type="molecule type" value="Genomic_DNA"/>
</dbReference>
<dbReference type="InterPro" id="IPR039425">
    <property type="entry name" value="RNA_pol_sigma-70-like"/>
</dbReference>
<evidence type="ECO:0000256" key="2">
    <source>
        <dbReference type="ARBA" id="ARBA00023082"/>
    </source>
</evidence>
<gene>
    <name evidence="6" type="ORF">CDO52_16005</name>
</gene>
<dbReference type="Gene3D" id="1.10.10.10">
    <property type="entry name" value="Winged helix-like DNA-binding domain superfamily/Winged helix DNA-binding domain"/>
    <property type="match status" value="1"/>
</dbReference>
<reference evidence="6 7" key="1">
    <citation type="submission" date="2017-08" db="EMBL/GenBank/DDBJ databases">
        <title>The complete genome sequence of Nocardiopsis gilva YIM 90087.</title>
        <authorList>
            <person name="Yin M."/>
            <person name="Tang S."/>
        </authorList>
    </citation>
    <scope>NUCLEOTIDE SEQUENCE [LARGE SCALE GENOMIC DNA]</scope>
    <source>
        <strain evidence="6 7">YIM 90087</strain>
    </source>
</reference>
<evidence type="ECO:0000256" key="3">
    <source>
        <dbReference type="ARBA" id="ARBA00023163"/>
    </source>
</evidence>
<feature type="domain" description="RNA polymerase sigma-70 region 2" evidence="5">
    <location>
        <begin position="40"/>
        <end position="106"/>
    </location>
</feature>
<dbReference type="InterPro" id="IPR036388">
    <property type="entry name" value="WH-like_DNA-bd_sf"/>
</dbReference>
<dbReference type="KEGG" id="ngv:CDO52_16005"/>
<keyword evidence="2" id="KW-0731">Sigma factor</keyword>
<proteinExistence type="predicted"/>
<keyword evidence="1" id="KW-0805">Transcription regulation</keyword>
<organism evidence="6 7">
    <name type="scientific">Nocardiopsis gilva YIM 90087</name>
    <dbReference type="NCBI Taxonomy" id="1235441"/>
    <lineage>
        <taxon>Bacteria</taxon>
        <taxon>Bacillati</taxon>
        <taxon>Actinomycetota</taxon>
        <taxon>Actinomycetes</taxon>
        <taxon>Streptosporangiales</taxon>
        <taxon>Nocardiopsidaceae</taxon>
        <taxon>Nocardiopsis</taxon>
    </lineage>
</organism>
<dbReference type="PANTHER" id="PTHR43133:SF25">
    <property type="entry name" value="RNA POLYMERASE SIGMA FACTOR RFAY-RELATED"/>
    <property type="match status" value="1"/>
</dbReference>
<dbReference type="InterPro" id="IPR014284">
    <property type="entry name" value="RNA_pol_sigma-70_dom"/>
</dbReference>
<dbReference type="GO" id="GO:0016987">
    <property type="term" value="F:sigma factor activity"/>
    <property type="evidence" value="ECO:0007669"/>
    <property type="project" value="UniProtKB-KW"/>
</dbReference>
<protein>
    <submittedName>
        <fullName evidence="6">RNA polymerase sigma factor</fullName>
    </submittedName>
</protein>
<name>A0A223S7L1_9ACTN</name>
<dbReference type="NCBIfam" id="TIGR02937">
    <property type="entry name" value="sigma70-ECF"/>
    <property type="match status" value="1"/>
</dbReference>
<dbReference type="InterPro" id="IPR007627">
    <property type="entry name" value="RNA_pol_sigma70_r2"/>
</dbReference>
<accession>A0A223S7L1</accession>
<dbReference type="SUPFAM" id="SSF88946">
    <property type="entry name" value="Sigma2 domain of RNA polymerase sigma factors"/>
    <property type="match status" value="1"/>
</dbReference>
<dbReference type="PANTHER" id="PTHR43133">
    <property type="entry name" value="RNA POLYMERASE ECF-TYPE SIGMA FACTO"/>
    <property type="match status" value="1"/>
</dbReference>
<dbReference type="AlphaFoldDB" id="A0A223S7L1"/>
<evidence type="ECO:0000313" key="6">
    <source>
        <dbReference type="EMBL" id="ASU84090.1"/>
    </source>
</evidence>
<dbReference type="InterPro" id="IPR013325">
    <property type="entry name" value="RNA_pol_sigma_r2"/>
</dbReference>
<evidence type="ECO:0000313" key="7">
    <source>
        <dbReference type="Proteomes" id="UP000215005"/>
    </source>
</evidence>
<sequence>MGHCAGDREQGRTMRESSGDRHIDNVAAATDGEAEALERLVRGIQPELYRLAVRFFGDPRDAEDATQEALVQVVTRLDRFNGESAFSTWVYRVATNKFLSLARSQGERRALSLAEFDEELSRVPSTPAEATSAHVADRLLLEEVKIGCTLAMLLCLDRGHRMAYILGEIMELDHATGAAILDISAAAFRKRLQRSRTRITDLMRARCGLIDRRNACRCRLRVPVAVERGCVDPHDLVFASSKEQARQFPEVLREIRRLEEADRAGALYRSHPDTRSTVDLATFVHKLFDPGTSAATGSAPTR</sequence>
<dbReference type="Gene3D" id="1.10.1740.10">
    <property type="match status" value="1"/>
</dbReference>
<evidence type="ECO:0000256" key="4">
    <source>
        <dbReference type="SAM" id="MobiDB-lite"/>
    </source>
</evidence>
<evidence type="ECO:0000256" key="1">
    <source>
        <dbReference type="ARBA" id="ARBA00023015"/>
    </source>
</evidence>